<reference evidence="3" key="1">
    <citation type="journal article" date="2007" name="J. Bacteriol.">
        <title>Comparative genome analysis of four magnetotactic bacteria reveals a complex set of group-specific genes implicated in magnetosome biomineralization and function.</title>
        <authorList>
            <person name="Richter M."/>
            <person name="Kube M."/>
            <person name="Bazylinski D.A."/>
            <person name="Lombardot T."/>
            <person name="Gloeckner F.O."/>
            <person name="Reinhardt R."/>
            <person name="Schueler D."/>
        </authorList>
    </citation>
    <scope>NUCLEOTIDE SEQUENCE</scope>
    <source>
        <strain evidence="3">MSR-1</strain>
    </source>
</reference>
<feature type="chain" id="PRO_5002673125" evidence="2">
    <location>
        <begin position="19"/>
        <end position="374"/>
    </location>
</feature>
<proteinExistence type="predicted"/>
<dbReference type="AlphaFoldDB" id="A4TV07"/>
<accession>A4TV07</accession>
<evidence type="ECO:0000256" key="2">
    <source>
        <dbReference type="SAM" id="SignalP"/>
    </source>
</evidence>
<evidence type="ECO:0000313" key="3">
    <source>
        <dbReference type="EMBL" id="CAM74464.1"/>
    </source>
</evidence>
<sequence length="374" mass="39751">MRRALPLLLLLPLLPACSAVESHVLSTVTKLEQGMDSNKPRPGLEPLYQPANPPPNPAFIPPPVAPDAQDLPFLPRLLTQAEAEALLAGDPAALRFLAIRRLAETGLIPPTDAGERIQANLAALLPLTTAQPPAAGLFAPAMTPSEMEGIIRDLWNQPHTQAQREFLIDNMLPKDPKQRQPLFIPDKESGRRALTRLDRLYQSGLISRGQKDEELAALNALLDGNTLPDSLLAQAPPEPVKPVTPKKPGRGSGTGTGSAKPMERLQGGVTGELKVIPSPMEINAPALPAGFTGQAGIHLLSMGSASHAEQAWKSLTTEHPQLAALTYKVVRVDLGELGVTHRLIAGPLSPANAAEICAALKPKGQTCQPTPFPP</sequence>
<name>A4TV07_9PROT</name>
<gene>
    <name evidence="3" type="ORF">MGR_0976</name>
</gene>
<feature type="region of interest" description="Disordered" evidence="1">
    <location>
        <begin position="229"/>
        <end position="264"/>
    </location>
</feature>
<protein>
    <submittedName>
        <fullName evidence="3">Flavoproteins</fullName>
    </submittedName>
</protein>
<evidence type="ECO:0000256" key="1">
    <source>
        <dbReference type="SAM" id="MobiDB-lite"/>
    </source>
</evidence>
<dbReference type="EMBL" id="CU459003">
    <property type="protein sequence ID" value="CAM74464.1"/>
    <property type="molecule type" value="Genomic_DNA"/>
</dbReference>
<feature type="signal peptide" evidence="2">
    <location>
        <begin position="1"/>
        <end position="18"/>
    </location>
</feature>
<organism evidence="3">
    <name type="scientific">Magnetospirillum gryphiswaldense</name>
    <dbReference type="NCBI Taxonomy" id="55518"/>
    <lineage>
        <taxon>Bacteria</taxon>
        <taxon>Pseudomonadati</taxon>
        <taxon>Pseudomonadota</taxon>
        <taxon>Alphaproteobacteria</taxon>
        <taxon>Rhodospirillales</taxon>
        <taxon>Rhodospirillaceae</taxon>
        <taxon>Magnetospirillum</taxon>
    </lineage>
</organism>
<keyword evidence="2" id="KW-0732">Signal</keyword>
<feature type="region of interest" description="Disordered" evidence="1">
    <location>
        <begin position="33"/>
        <end position="58"/>
    </location>
</feature>
<dbReference type="RefSeq" id="WP_106002380.1">
    <property type="nucleotide sequence ID" value="NZ_CP027527.1"/>
</dbReference>